<evidence type="ECO:0000259" key="4">
    <source>
        <dbReference type="PROSITE" id="PS50887"/>
    </source>
</evidence>
<dbReference type="Pfam" id="PF13426">
    <property type="entry name" value="PAS_9"/>
    <property type="match status" value="2"/>
</dbReference>
<comment type="caution">
    <text evidence="5">The sequence shown here is derived from an EMBL/GenBank/DDBJ whole genome shotgun (WGS) entry which is preliminary data.</text>
</comment>
<name>A0ABY2V234_9BACT</name>
<evidence type="ECO:0000313" key="5">
    <source>
        <dbReference type="EMBL" id="TLS95729.1"/>
    </source>
</evidence>
<dbReference type="PROSITE" id="PS50112">
    <property type="entry name" value="PAS"/>
    <property type="match status" value="2"/>
</dbReference>
<dbReference type="PROSITE" id="PS50887">
    <property type="entry name" value="GGDEF"/>
    <property type="match status" value="1"/>
</dbReference>
<feature type="domain" description="PAC" evidence="2">
    <location>
        <begin position="80"/>
        <end position="132"/>
    </location>
</feature>
<dbReference type="InterPro" id="IPR043128">
    <property type="entry name" value="Rev_trsase/Diguanyl_cyclase"/>
</dbReference>
<evidence type="ECO:0000259" key="3">
    <source>
        <dbReference type="PROSITE" id="PS50883"/>
    </source>
</evidence>
<dbReference type="InterPro" id="IPR029787">
    <property type="entry name" value="Nucleotide_cyclase"/>
</dbReference>
<dbReference type="Proteomes" id="UP000305417">
    <property type="component" value="Unassembled WGS sequence"/>
</dbReference>
<gene>
    <name evidence="5" type="ORF">FE247_10760</name>
</gene>
<feature type="domain" description="PAS" evidence="1">
    <location>
        <begin position="143"/>
        <end position="203"/>
    </location>
</feature>
<keyword evidence="6" id="KW-1185">Reference proteome</keyword>
<protein>
    <submittedName>
        <fullName evidence="5">EAL domain-containing protein</fullName>
    </submittedName>
</protein>
<dbReference type="InterPro" id="IPR001610">
    <property type="entry name" value="PAC"/>
</dbReference>
<reference evidence="5 6" key="1">
    <citation type="submission" date="2019-05" db="EMBL/GenBank/DDBJ databases">
        <title>Arcobacter cibarius and Arcobacter thereius providing challenges in identification an antibiotic susceptibility and Quinolone resistance.</title>
        <authorList>
            <person name="Busch A."/>
            <person name="Hanel I."/>
            <person name="Hotzel H."/>
            <person name="Tomaso H."/>
        </authorList>
    </citation>
    <scope>NUCLEOTIDE SEQUENCE [LARGE SCALE GENOMIC DNA]</scope>
    <source>
        <strain evidence="5 6">16CS0831-2</strain>
    </source>
</reference>
<accession>A0ABY2V234</accession>
<dbReference type="PROSITE" id="PS50883">
    <property type="entry name" value="EAL"/>
    <property type="match status" value="1"/>
</dbReference>
<dbReference type="Pfam" id="PF00990">
    <property type="entry name" value="GGDEF"/>
    <property type="match status" value="1"/>
</dbReference>
<dbReference type="InterPro" id="IPR035965">
    <property type="entry name" value="PAS-like_dom_sf"/>
</dbReference>
<proteinExistence type="predicted"/>
<dbReference type="Gene3D" id="3.30.70.270">
    <property type="match status" value="1"/>
</dbReference>
<dbReference type="SMART" id="SM00267">
    <property type="entry name" value="GGDEF"/>
    <property type="match status" value="1"/>
</dbReference>
<evidence type="ECO:0000259" key="2">
    <source>
        <dbReference type="PROSITE" id="PS50113"/>
    </source>
</evidence>
<dbReference type="SUPFAM" id="SSF55073">
    <property type="entry name" value="Nucleotide cyclase"/>
    <property type="match status" value="1"/>
</dbReference>
<dbReference type="InterPro" id="IPR050706">
    <property type="entry name" value="Cyclic-di-GMP_PDE-like"/>
</dbReference>
<dbReference type="CDD" id="cd00130">
    <property type="entry name" value="PAS"/>
    <property type="match status" value="2"/>
</dbReference>
<dbReference type="PROSITE" id="PS50113">
    <property type="entry name" value="PAC"/>
    <property type="match status" value="1"/>
</dbReference>
<dbReference type="InterPro" id="IPR000160">
    <property type="entry name" value="GGDEF_dom"/>
</dbReference>
<dbReference type="PANTHER" id="PTHR33121:SF79">
    <property type="entry name" value="CYCLIC DI-GMP PHOSPHODIESTERASE PDED-RELATED"/>
    <property type="match status" value="1"/>
</dbReference>
<sequence>MNLEKLRQDAIEKAINQHYAVVSFKTDGTIRDANEKFLKLFGYELEEIVGKKHRIFCDSDYANSFEYRQFWNDLTNGYVQTEEFKRIKKDGTSIFIQASYKPLINEDGQIFEILKFAQDITSKKLESLDYSAKIKAINSTQSVIEFDMNGFVLNANENLLNSLGYSLDEIIGKHQSMFCEEDYVKSNEYKEFWNKLRSGIHESGKYLRLGKNEKKVWVQAIYTPIFDIDKKPIKIVNFTQDITQLEIMQKDSLTGFFNKEKLILDIPLNNQNNLAIINLDDFSQINDFYGHAIADQYILKFSKIFSVYLENKFSIYRIAEGTFAILDSNLTTTEFYNIFRNYIEQLKDTLIDLDIKKFSIVLTCGISSENNERLINTAEIVNKYAQKNLKNILVYSKDLNIEKEFEENIYWSENIRWALKEDRIIVYYQPIYNNELKKIEKYESLVRLKDKDGEIISPYKFLEISKKSKQYIDITKVVIEKSFSKFADSIYEFSINLTVEDILNEELNEFLFRKIDEYKVSNKLVIELVESEKITTYDPVYEFISKIKKKGCKVAIDDFGSGYSNFEYLVKIDADYVKIDGSIVKRILDDENSVEIIKSILNFCRKMDIKVVAEFISDEKLQAKVIELGISYSQGYYIGMPSDNID</sequence>
<dbReference type="NCBIfam" id="TIGR00229">
    <property type="entry name" value="sensory_box"/>
    <property type="match status" value="2"/>
</dbReference>
<dbReference type="RefSeq" id="WP_138109185.1">
    <property type="nucleotide sequence ID" value="NZ_JANJGI010000032.1"/>
</dbReference>
<dbReference type="SMART" id="SM00052">
    <property type="entry name" value="EAL"/>
    <property type="match status" value="1"/>
</dbReference>
<dbReference type="InterPro" id="IPR035919">
    <property type="entry name" value="EAL_sf"/>
</dbReference>
<feature type="domain" description="GGDEF" evidence="4">
    <location>
        <begin position="270"/>
        <end position="398"/>
    </location>
</feature>
<dbReference type="InterPro" id="IPR000014">
    <property type="entry name" value="PAS"/>
</dbReference>
<dbReference type="InterPro" id="IPR000700">
    <property type="entry name" value="PAS-assoc_C"/>
</dbReference>
<evidence type="ECO:0000313" key="6">
    <source>
        <dbReference type="Proteomes" id="UP000305417"/>
    </source>
</evidence>
<dbReference type="SMART" id="SM00091">
    <property type="entry name" value="PAS"/>
    <property type="match status" value="2"/>
</dbReference>
<feature type="domain" description="PAS" evidence="1">
    <location>
        <begin position="7"/>
        <end position="51"/>
    </location>
</feature>
<dbReference type="CDD" id="cd01948">
    <property type="entry name" value="EAL"/>
    <property type="match status" value="1"/>
</dbReference>
<dbReference type="Pfam" id="PF00563">
    <property type="entry name" value="EAL"/>
    <property type="match status" value="1"/>
</dbReference>
<dbReference type="Gene3D" id="3.30.450.20">
    <property type="entry name" value="PAS domain"/>
    <property type="match status" value="2"/>
</dbReference>
<dbReference type="SMART" id="SM00086">
    <property type="entry name" value="PAC"/>
    <property type="match status" value="2"/>
</dbReference>
<dbReference type="InterPro" id="IPR001633">
    <property type="entry name" value="EAL_dom"/>
</dbReference>
<organism evidence="5 6">
    <name type="scientific">Aliarcobacter cibarius</name>
    <dbReference type="NCBI Taxonomy" id="255507"/>
    <lineage>
        <taxon>Bacteria</taxon>
        <taxon>Pseudomonadati</taxon>
        <taxon>Campylobacterota</taxon>
        <taxon>Epsilonproteobacteria</taxon>
        <taxon>Campylobacterales</taxon>
        <taxon>Arcobacteraceae</taxon>
        <taxon>Aliarcobacter</taxon>
    </lineage>
</organism>
<dbReference type="SUPFAM" id="SSF55785">
    <property type="entry name" value="PYP-like sensor domain (PAS domain)"/>
    <property type="match status" value="2"/>
</dbReference>
<feature type="domain" description="EAL" evidence="3">
    <location>
        <begin position="408"/>
        <end position="646"/>
    </location>
</feature>
<dbReference type="EMBL" id="VBUC01000041">
    <property type="protein sequence ID" value="TLS95729.1"/>
    <property type="molecule type" value="Genomic_DNA"/>
</dbReference>
<dbReference type="Gene3D" id="3.20.20.450">
    <property type="entry name" value="EAL domain"/>
    <property type="match status" value="1"/>
</dbReference>
<dbReference type="SUPFAM" id="SSF141868">
    <property type="entry name" value="EAL domain-like"/>
    <property type="match status" value="1"/>
</dbReference>
<dbReference type="PANTHER" id="PTHR33121">
    <property type="entry name" value="CYCLIC DI-GMP PHOSPHODIESTERASE PDEF"/>
    <property type="match status" value="1"/>
</dbReference>
<evidence type="ECO:0000259" key="1">
    <source>
        <dbReference type="PROSITE" id="PS50112"/>
    </source>
</evidence>